<comment type="caution">
    <text evidence="1">The sequence shown here is derived from an EMBL/GenBank/DDBJ whole genome shotgun (WGS) entry which is preliminary data.</text>
</comment>
<gene>
    <name evidence="2" type="ORF">IZO911_LOCUS28633</name>
    <name evidence="3" type="ORF">OKA104_LOCUS1070</name>
    <name evidence="1" type="ORF">VCS650_LOCUS23916</name>
</gene>
<dbReference type="Proteomes" id="UP000663881">
    <property type="component" value="Unassembled WGS sequence"/>
</dbReference>
<sequence length="73" mass="8561">MAVCLVRQSSLRMSTGNYPRKLFRAATYDPMVPPMTCRKRLLSEQNECHSFVMELGNDDIYSRKKRKIGNYTR</sequence>
<name>A0A814U703_9BILA</name>
<proteinExistence type="predicted"/>
<organism evidence="1 4">
    <name type="scientific">Adineta steineri</name>
    <dbReference type="NCBI Taxonomy" id="433720"/>
    <lineage>
        <taxon>Eukaryota</taxon>
        <taxon>Metazoa</taxon>
        <taxon>Spiralia</taxon>
        <taxon>Gnathifera</taxon>
        <taxon>Rotifera</taxon>
        <taxon>Eurotatoria</taxon>
        <taxon>Bdelloidea</taxon>
        <taxon>Adinetida</taxon>
        <taxon>Adinetidae</taxon>
        <taxon>Adineta</taxon>
    </lineage>
</organism>
<dbReference type="Proteomes" id="UP000663891">
    <property type="component" value="Unassembled WGS sequence"/>
</dbReference>
<evidence type="ECO:0000313" key="3">
    <source>
        <dbReference type="EMBL" id="CAF3493437.1"/>
    </source>
</evidence>
<reference evidence="1" key="1">
    <citation type="submission" date="2021-02" db="EMBL/GenBank/DDBJ databases">
        <authorList>
            <person name="Nowell W R."/>
        </authorList>
    </citation>
    <scope>NUCLEOTIDE SEQUENCE</scope>
</reference>
<protein>
    <submittedName>
        <fullName evidence="1">Uncharacterized protein</fullName>
    </submittedName>
</protein>
<dbReference type="AlphaFoldDB" id="A0A814U703"/>
<accession>A0A814U703</accession>
<dbReference type="EMBL" id="CAJNOE010000409">
    <property type="protein sequence ID" value="CAF1201410.1"/>
    <property type="molecule type" value="Genomic_DNA"/>
</dbReference>
<evidence type="ECO:0000313" key="2">
    <source>
        <dbReference type="EMBL" id="CAF1201410.1"/>
    </source>
</evidence>
<dbReference type="OrthoDB" id="10073121at2759"/>
<evidence type="ECO:0000313" key="4">
    <source>
        <dbReference type="Proteomes" id="UP000663891"/>
    </source>
</evidence>
<evidence type="ECO:0000313" key="1">
    <source>
        <dbReference type="EMBL" id="CAF1170935.1"/>
    </source>
</evidence>
<dbReference type="EMBL" id="CAJOAY010000024">
    <property type="protein sequence ID" value="CAF3493437.1"/>
    <property type="molecule type" value="Genomic_DNA"/>
</dbReference>
<dbReference type="Proteomes" id="UP000663860">
    <property type="component" value="Unassembled WGS sequence"/>
</dbReference>
<dbReference type="EMBL" id="CAJNON010000288">
    <property type="protein sequence ID" value="CAF1170935.1"/>
    <property type="molecule type" value="Genomic_DNA"/>
</dbReference>